<proteinExistence type="predicted"/>
<sequence length="65" mass="6849">MWLRGGEPGVYGGVVVVVFGASWRLAARVGRPATDCFAAVEGCDAGSSEEEGWRTGLDKLFWASG</sequence>
<dbReference type="EMBL" id="PDCK01000045">
    <property type="protein sequence ID" value="PRQ17677.1"/>
    <property type="molecule type" value="Genomic_DNA"/>
</dbReference>
<keyword evidence="2" id="KW-1185">Reference proteome</keyword>
<comment type="caution">
    <text evidence="1">The sequence shown here is derived from an EMBL/GenBank/DDBJ whole genome shotgun (WGS) entry which is preliminary data.</text>
</comment>
<name>A0A2P6P6W4_ROSCH</name>
<dbReference type="Gramene" id="PRQ17677">
    <property type="protein sequence ID" value="PRQ17677"/>
    <property type="gene ID" value="RchiOBHm_Chr7g0197591"/>
</dbReference>
<gene>
    <name evidence="1" type="ORF">RchiOBHm_Chr7g0197591</name>
</gene>
<protein>
    <submittedName>
        <fullName evidence="1">Uncharacterized protein</fullName>
    </submittedName>
</protein>
<reference evidence="1 2" key="1">
    <citation type="journal article" date="2018" name="Nat. Genet.">
        <title>The Rosa genome provides new insights in the design of modern roses.</title>
        <authorList>
            <person name="Bendahmane M."/>
        </authorList>
    </citation>
    <scope>NUCLEOTIDE SEQUENCE [LARGE SCALE GENOMIC DNA]</scope>
    <source>
        <strain evidence="2">cv. Old Blush</strain>
    </source>
</reference>
<organism evidence="1 2">
    <name type="scientific">Rosa chinensis</name>
    <name type="common">China rose</name>
    <dbReference type="NCBI Taxonomy" id="74649"/>
    <lineage>
        <taxon>Eukaryota</taxon>
        <taxon>Viridiplantae</taxon>
        <taxon>Streptophyta</taxon>
        <taxon>Embryophyta</taxon>
        <taxon>Tracheophyta</taxon>
        <taxon>Spermatophyta</taxon>
        <taxon>Magnoliopsida</taxon>
        <taxon>eudicotyledons</taxon>
        <taxon>Gunneridae</taxon>
        <taxon>Pentapetalae</taxon>
        <taxon>rosids</taxon>
        <taxon>fabids</taxon>
        <taxon>Rosales</taxon>
        <taxon>Rosaceae</taxon>
        <taxon>Rosoideae</taxon>
        <taxon>Rosoideae incertae sedis</taxon>
        <taxon>Rosa</taxon>
    </lineage>
</organism>
<dbReference type="AlphaFoldDB" id="A0A2P6P6W4"/>
<evidence type="ECO:0000313" key="1">
    <source>
        <dbReference type="EMBL" id="PRQ17677.1"/>
    </source>
</evidence>
<accession>A0A2P6P6W4</accession>
<dbReference type="Proteomes" id="UP000238479">
    <property type="component" value="Chromosome 7"/>
</dbReference>
<evidence type="ECO:0000313" key="2">
    <source>
        <dbReference type="Proteomes" id="UP000238479"/>
    </source>
</evidence>